<dbReference type="Proteomes" id="UP000001431">
    <property type="component" value="Chromosome"/>
</dbReference>
<evidence type="ECO:0000313" key="3">
    <source>
        <dbReference type="Proteomes" id="UP000001431"/>
    </source>
</evidence>
<evidence type="ECO:0000256" key="1">
    <source>
        <dbReference type="SAM" id="Phobius"/>
    </source>
</evidence>
<keyword evidence="1" id="KW-1133">Transmembrane helix</keyword>
<keyword evidence="1" id="KW-0472">Membrane</keyword>
<dbReference type="eggNOG" id="arCOG05595">
    <property type="taxonomic scope" value="Archaea"/>
</dbReference>
<dbReference type="HOGENOM" id="CLU_2629867_0_0_2"/>
<feature type="transmembrane region" description="Helical" evidence="1">
    <location>
        <begin position="31"/>
        <end position="50"/>
    </location>
</feature>
<accession>A3MWT7</accession>
<name>A3MWT7_PYRCJ</name>
<evidence type="ECO:0000313" key="2">
    <source>
        <dbReference type="EMBL" id="ABO09104.1"/>
    </source>
</evidence>
<protein>
    <submittedName>
        <fullName evidence="2">Uncharacterized protein</fullName>
    </submittedName>
</protein>
<dbReference type="EMBL" id="CP000561">
    <property type="protein sequence ID" value="ABO09104.1"/>
    <property type="molecule type" value="Genomic_DNA"/>
</dbReference>
<dbReference type="AlphaFoldDB" id="A3MWT7"/>
<dbReference type="GeneID" id="4908869"/>
<keyword evidence="1" id="KW-0812">Transmembrane</keyword>
<keyword evidence="3" id="KW-1185">Reference proteome</keyword>
<reference evidence="2" key="1">
    <citation type="submission" date="2007-02" db="EMBL/GenBank/DDBJ databases">
        <title>Complete sequence of Pyrobaculum calidifontis JCM 11548.</title>
        <authorList>
            <consortium name="US DOE Joint Genome Institute"/>
            <person name="Copeland A."/>
            <person name="Lucas S."/>
            <person name="Lapidus A."/>
            <person name="Barry K."/>
            <person name="Glavina del Rio T."/>
            <person name="Dalin E."/>
            <person name="Tice H."/>
            <person name="Pitluck S."/>
            <person name="Chain P."/>
            <person name="Malfatti S."/>
            <person name="Shin M."/>
            <person name="Vergez L."/>
            <person name="Schmutz J."/>
            <person name="Larimer F."/>
            <person name="Land M."/>
            <person name="Hauser L."/>
            <person name="Kyrpides N."/>
            <person name="Mikhailova N."/>
            <person name="Cozen A.E."/>
            <person name="Fitz-Gibbon S.T."/>
            <person name="House C.H."/>
            <person name="Saltikov C."/>
            <person name="Lowe T.M."/>
            <person name="Richardson P."/>
        </authorList>
    </citation>
    <scope>NUCLEOTIDE SEQUENCE [LARGE SCALE GENOMIC DNA]</scope>
    <source>
        <strain evidence="2">JCM 11548</strain>
    </source>
</reference>
<gene>
    <name evidence="2" type="ordered locus">Pcal_1687</name>
</gene>
<sequence length="75" mass="8273">MPLDYSSVWYIVKGAFTLLATLFAALGFGEYGGRVMAALFTLSLFYLSGVFRKTRRVVGLALALVIIILTLANYF</sequence>
<organism evidence="2 3">
    <name type="scientific">Pyrobaculum calidifontis (strain DSM 21063 / JCM 11548 / VA1)</name>
    <dbReference type="NCBI Taxonomy" id="410359"/>
    <lineage>
        <taxon>Archaea</taxon>
        <taxon>Thermoproteota</taxon>
        <taxon>Thermoprotei</taxon>
        <taxon>Thermoproteales</taxon>
        <taxon>Thermoproteaceae</taxon>
        <taxon>Pyrobaculum</taxon>
    </lineage>
</organism>
<proteinExistence type="predicted"/>
<dbReference type="STRING" id="410359.Pcal_1687"/>
<dbReference type="RefSeq" id="WP_011850363.1">
    <property type="nucleotide sequence ID" value="NC_009073.1"/>
</dbReference>
<dbReference type="KEGG" id="pcl:Pcal_1687"/>
<feature type="transmembrane region" description="Helical" evidence="1">
    <location>
        <begin position="7"/>
        <end position="25"/>
    </location>
</feature>
<feature type="transmembrane region" description="Helical" evidence="1">
    <location>
        <begin position="57"/>
        <end position="74"/>
    </location>
</feature>